<dbReference type="EMBL" id="BMZS01000004">
    <property type="protein sequence ID" value="GHD49945.1"/>
    <property type="molecule type" value="Genomic_DNA"/>
</dbReference>
<dbReference type="GO" id="GO:0015774">
    <property type="term" value="P:polysaccharide transport"/>
    <property type="evidence" value="ECO:0007669"/>
    <property type="project" value="InterPro"/>
</dbReference>
<proteinExistence type="predicted"/>
<evidence type="ECO:0008006" key="3">
    <source>
        <dbReference type="Google" id="ProtNLM"/>
    </source>
</evidence>
<dbReference type="SUPFAM" id="SSF53756">
    <property type="entry name" value="UDP-Glycosyltransferase/glycogen phosphorylase"/>
    <property type="match status" value="1"/>
</dbReference>
<dbReference type="GO" id="GO:0000271">
    <property type="term" value="P:polysaccharide biosynthetic process"/>
    <property type="evidence" value="ECO:0007669"/>
    <property type="project" value="InterPro"/>
</dbReference>
<comment type="caution">
    <text evidence="1">The sequence shown here is derived from an EMBL/GenBank/DDBJ whole genome shotgun (WGS) entry which is preliminary data.</text>
</comment>
<reference evidence="1" key="1">
    <citation type="journal article" date="2014" name="Int. J. Syst. Evol. Microbiol.">
        <title>Complete genome sequence of Corynebacterium casei LMG S-19264T (=DSM 44701T), isolated from a smear-ripened cheese.</title>
        <authorList>
            <consortium name="US DOE Joint Genome Institute (JGI-PGF)"/>
            <person name="Walter F."/>
            <person name="Albersmeier A."/>
            <person name="Kalinowski J."/>
            <person name="Ruckert C."/>
        </authorList>
    </citation>
    <scope>NUCLEOTIDE SEQUENCE</scope>
    <source>
        <strain evidence="1">KCTC 42651</strain>
    </source>
</reference>
<reference evidence="1" key="2">
    <citation type="submission" date="2020-09" db="EMBL/GenBank/DDBJ databases">
        <authorList>
            <person name="Sun Q."/>
            <person name="Kim S."/>
        </authorList>
    </citation>
    <scope>NUCLEOTIDE SEQUENCE</scope>
    <source>
        <strain evidence="1">KCTC 42651</strain>
    </source>
</reference>
<evidence type="ECO:0000313" key="2">
    <source>
        <dbReference type="Proteomes" id="UP000630353"/>
    </source>
</evidence>
<dbReference type="Pfam" id="PF05159">
    <property type="entry name" value="Capsule_synth"/>
    <property type="match status" value="1"/>
</dbReference>
<name>A0A918XSK9_9PROT</name>
<dbReference type="Proteomes" id="UP000630353">
    <property type="component" value="Unassembled WGS sequence"/>
</dbReference>
<protein>
    <recommendedName>
        <fullName evidence="3">Capsule polysaccharide biosynthesis protein</fullName>
    </recommendedName>
</protein>
<dbReference type="InterPro" id="IPR007833">
    <property type="entry name" value="Capsule_polysaccharide_synth"/>
</dbReference>
<keyword evidence="2" id="KW-1185">Reference proteome</keyword>
<evidence type="ECO:0000313" key="1">
    <source>
        <dbReference type="EMBL" id="GHD49945.1"/>
    </source>
</evidence>
<dbReference type="AlphaFoldDB" id="A0A918XSK9"/>
<gene>
    <name evidence="1" type="ORF">GCM10017083_22930</name>
</gene>
<organism evidence="1 2">
    <name type="scientific">Thalassobaculum fulvum</name>
    <dbReference type="NCBI Taxonomy" id="1633335"/>
    <lineage>
        <taxon>Bacteria</taxon>
        <taxon>Pseudomonadati</taxon>
        <taxon>Pseudomonadota</taxon>
        <taxon>Alphaproteobacteria</taxon>
        <taxon>Rhodospirillales</taxon>
        <taxon>Thalassobaculaceae</taxon>
        <taxon>Thalassobaculum</taxon>
    </lineage>
</organism>
<accession>A0A918XSK9</accession>
<sequence>MWSAILQGDDRAAWQAALEAVTEDAPKVLVATSVGSWQHGIAVESLVAVALTLRGARVEFSLCDGALPACIAIKYGGVPPQKLLSADRPPRCPNCFPAGAEELGETGLPINRLSEWLTTEDLATAKSLSESVPFAEIAAFELDGARVGEHALAGALRYLACGDLESEPEAEKVVRRYLHAGLLTVLGMDRMIEGRGIDVVVVNHGIYAPQGLVREAAARRGVRVVTWNPSYKKQTLIFSHDDSYHHTMITEDSAVWEDLELSGEQATVLDAYLESRRRGSHDWIWFNKEVADDSAERLAALGIDGRRPIVTLLTSVVWDAQLHYESNAFPGMADWVRYTIAYFATRPELQLVVRVHPAEVTGTNPSRQKIGDEIARFFPTLPENVVVVPAESDLSTYALLDRSNAALIYSTKTGIEASARGLPTIVAGEAWIRGKGFSFDAVTPSGYREMLNRLPFERRMSGEEVQRARRYAYHFFFRRMIPVELIDVGEKGRFRFEFDSLAALRPGRSPGIDVICRGILDARPFVYDGPQTMSERTGSVGFGTA</sequence>
<dbReference type="RefSeq" id="WP_189989480.1">
    <property type="nucleotide sequence ID" value="NZ_BMZS01000004.1"/>
</dbReference>